<keyword evidence="6" id="KW-0221">Differentiation</keyword>
<accession>A0ABD0LNM9</accession>
<dbReference type="Proteomes" id="UP001519460">
    <property type="component" value="Unassembled WGS sequence"/>
</dbReference>
<keyword evidence="4" id="KW-0479">Metal-binding</keyword>
<keyword evidence="5" id="KW-0863">Zinc-finger</keyword>
<dbReference type="SMART" id="SM01328">
    <property type="entry name" value="zf-3CxxC"/>
    <property type="match status" value="2"/>
</dbReference>
<keyword evidence="2" id="KW-0217">Developmental protein</keyword>
<comment type="similarity">
    <text evidence="10">Belongs to the ZAR1 family.</text>
</comment>
<evidence type="ECO:0000313" key="12">
    <source>
        <dbReference type="EMBL" id="KAK7500818.1"/>
    </source>
</evidence>
<name>A0ABD0LNM9_9CAEN</name>
<protein>
    <recommendedName>
        <fullName evidence="11">3CxxC-type domain-containing protein</fullName>
    </recommendedName>
</protein>
<dbReference type="GO" id="GO:0005737">
    <property type="term" value="C:cytoplasm"/>
    <property type="evidence" value="ECO:0007669"/>
    <property type="project" value="UniProtKB-SubCell"/>
</dbReference>
<evidence type="ECO:0000256" key="3">
    <source>
        <dbReference type="ARBA" id="ARBA00022490"/>
    </source>
</evidence>
<keyword evidence="13" id="KW-1185">Reference proteome</keyword>
<dbReference type="GO" id="GO:0048477">
    <property type="term" value="P:oogenesis"/>
    <property type="evidence" value="ECO:0007669"/>
    <property type="project" value="UniProtKB-KW"/>
</dbReference>
<evidence type="ECO:0000313" key="13">
    <source>
        <dbReference type="Proteomes" id="UP001519460"/>
    </source>
</evidence>
<feature type="domain" description="3CxxC-type" evidence="11">
    <location>
        <begin position="4"/>
        <end position="93"/>
    </location>
</feature>
<dbReference type="EMBL" id="JACVVK020000035">
    <property type="protein sequence ID" value="KAK7500818.1"/>
    <property type="molecule type" value="Genomic_DNA"/>
</dbReference>
<evidence type="ECO:0000256" key="8">
    <source>
        <dbReference type="ARBA" id="ARBA00022884"/>
    </source>
</evidence>
<dbReference type="InterPro" id="IPR027377">
    <property type="entry name" value="ZAR1/RTP1-5-like_Znf-3CxxC"/>
</dbReference>
<dbReference type="PANTHER" id="PTHR31054">
    <property type="entry name" value="ZYGOTE ARREST PROTEIN 1-LIKE ISOFORM X1"/>
    <property type="match status" value="1"/>
</dbReference>
<organism evidence="12 13">
    <name type="scientific">Batillaria attramentaria</name>
    <dbReference type="NCBI Taxonomy" id="370345"/>
    <lineage>
        <taxon>Eukaryota</taxon>
        <taxon>Metazoa</taxon>
        <taxon>Spiralia</taxon>
        <taxon>Lophotrochozoa</taxon>
        <taxon>Mollusca</taxon>
        <taxon>Gastropoda</taxon>
        <taxon>Caenogastropoda</taxon>
        <taxon>Sorbeoconcha</taxon>
        <taxon>Cerithioidea</taxon>
        <taxon>Batillariidae</taxon>
        <taxon>Batillaria</taxon>
    </lineage>
</organism>
<dbReference type="InterPro" id="IPR026775">
    <property type="entry name" value="Zar1"/>
</dbReference>
<keyword evidence="7" id="KW-0862">Zinc</keyword>
<evidence type="ECO:0000256" key="10">
    <source>
        <dbReference type="ARBA" id="ARBA00034699"/>
    </source>
</evidence>
<evidence type="ECO:0000259" key="11">
    <source>
        <dbReference type="SMART" id="SM01328"/>
    </source>
</evidence>
<keyword evidence="3" id="KW-0963">Cytoplasm</keyword>
<evidence type="ECO:0000256" key="1">
    <source>
        <dbReference type="ARBA" id="ARBA00004496"/>
    </source>
</evidence>
<evidence type="ECO:0000256" key="6">
    <source>
        <dbReference type="ARBA" id="ARBA00022782"/>
    </source>
</evidence>
<evidence type="ECO:0000256" key="5">
    <source>
        <dbReference type="ARBA" id="ARBA00022771"/>
    </source>
</evidence>
<evidence type="ECO:0000256" key="7">
    <source>
        <dbReference type="ARBA" id="ARBA00022833"/>
    </source>
</evidence>
<gene>
    <name evidence="12" type="ORF">BaRGS_00008062</name>
</gene>
<keyword evidence="8" id="KW-0694">RNA-binding</keyword>
<dbReference type="Pfam" id="PF13695">
    <property type="entry name" value="Zn_ribbon_3CxxC"/>
    <property type="match status" value="2"/>
</dbReference>
<evidence type="ECO:0000256" key="4">
    <source>
        <dbReference type="ARBA" id="ARBA00022723"/>
    </source>
</evidence>
<reference evidence="12 13" key="1">
    <citation type="journal article" date="2023" name="Sci. Data">
        <title>Genome assembly of the Korean intertidal mud-creeper Batillaria attramentaria.</title>
        <authorList>
            <person name="Patra A.K."/>
            <person name="Ho P.T."/>
            <person name="Jun S."/>
            <person name="Lee S.J."/>
            <person name="Kim Y."/>
            <person name="Won Y.J."/>
        </authorList>
    </citation>
    <scope>NUCLEOTIDE SEQUENCE [LARGE SCALE GENOMIC DNA]</scope>
    <source>
        <strain evidence="12">Wonlab-2016</strain>
    </source>
</reference>
<sequence>MSVRRYGYFECDDCGRRWGSSQVYCDEYDEAMYAQDCKHCGTASFPYHVEPIRCSQCLETDCVCTEDDLEEKKRHVDPNKPHMKELCHKCRAGIPCASNHEGERRYGHFRCTKCGKKWESSHVYCRQGTDKVMFKQECKDCRVACFPYQLERIRCSMCQETDCVCTEEELEEKRLNIDPNKPHLSHLCLKCRAGKPCTGYRR</sequence>
<dbReference type="GO" id="GO:0003729">
    <property type="term" value="F:mRNA binding"/>
    <property type="evidence" value="ECO:0007669"/>
    <property type="project" value="UniProtKB-ARBA"/>
</dbReference>
<dbReference type="GO" id="GO:0017148">
    <property type="term" value="P:negative regulation of translation"/>
    <property type="evidence" value="ECO:0007669"/>
    <property type="project" value="UniProtKB-ARBA"/>
</dbReference>
<comment type="subcellular location">
    <subcellularLocation>
        <location evidence="1">Cytoplasm</location>
    </subcellularLocation>
</comment>
<dbReference type="GO" id="GO:0008270">
    <property type="term" value="F:zinc ion binding"/>
    <property type="evidence" value="ECO:0007669"/>
    <property type="project" value="UniProtKB-KW"/>
</dbReference>
<comment type="caution">
    <text evidence="12">The sequence shown here is derived from an EMBL/GenBank/DDBJ whole genome shotgun (WGS) entry which is preliminary data.</text>
</comment>
<feature type="domain" description="3CxxC-type" evidence="11">
    <location>
        <begin position="104"/>
        <end position="194"/>
    </location>
</feature>
<proteinExistence type="inferred from homology"/>
<evidence type="ECO:0000256" key="9">
    <source>
        <dbReference type="ARBA" id="ARBA00022943"/>
    </source>
</evidence>
<dbReference type="AlphaFoldDB" id="A0ABD0LNM9"/>
<keyword evidence="9" id="KW-0896">Oogenesis</keyword>
<evidence type="ECO:0000256" key="2">
    <source>
        <dbReference type="ARBA" id="ARBA00022473"/>
    </source>
</evidence>
<dbReference type="PANTHER" id="PTHR31054:SF3">
    <property type="entry name" value="ZYGOTE ARREST PROTEIN 1-LIKE"/>
    <property type="match status" value="1"/>
</dbReference>